<dbReference type="Pfam" id="PF00664">
    <property type="entry name" value="ABC_membrane"/>
    <property type="match status" value="1"/>
</dbReference>
<dbReference type="Pfam" id="PF00005">
    <property type="entry name" value="ABC_tran"/>
    <property type="match status" value="1"/>
</dbReference>
<dbReference type="PROSITE" id="PS50929">
    <property type="entry name" value="ABC_TM1F"/>
    <property type="match status" value="1"/>
</dbReference>
<reference evidence="11 12" key="1">
    <citation type="submission" date="2024-09" db="EMBL/GenBank/DDBJ databases">
        <authorList>
            <person name="Sun Q."/>
            <person name="Mori K."/>
        </authorList>
    </citation>
    <scope>NUCLEOTIDE SEQUENCE [LARGE SCALE GENOMIC DNA]</scope>
    <source>
        <strain evidence="11 12">NCAIM B.02604</strain>
    </source>
</reference>
<dbReference type="SMART" id="SM00382">
    <property type="entry name" value="AAA"/>
    <property type="match status" value="1"/>
</dbReference>
<feature type="transmembrane region" description="Helical" evidence="8">
    <location>
        <begin position="54"/>
        <end position="80"/>
    </location>
</feature>
<feature type="transmembrane region" description="Helical" evidence="8">
    <location>
        <begin position="200"/>
        <end position="219"/>
    </location>
</feature>
<dbReference type="Gene3D" id="1.20.1560.10">
    <property type="entry name" value="ABC transporter type 1, transmembrane domain"/>
    <property type="match status" value="1"/>
</dbReference>
<dbReference type="Gene3D" id="3.40.50.300">
    <property type="entry name" value="P-loop containing nucleotide triphosphate hydrolases"/>
    <property type="match status" value="1"/>
</dbReference>
<sequence length="655" mass="71835">MSEQELSEQNTNPPQQSEKDEKKGRQQKVKTAKAKDFWGSLKRLAALLGTEKRILIVAIALGIVTVVLNVWAPLLLGASIDVIFDGQRTGAMDYAELTRLILTVLLMYLVAQISQWWSGFLLNDGVMRIIYKLRGRIEDKVHRIPLAYFDKNQRGDLLSRTTNDVDNVQQALQQGFASLVNSVLQVLGIAIIMFALSWQLALIALVAVPLSGFVVGIIGPRSQRRFTQQWAATGSLNGHIEEAFTGHSLVRLFGQAASMEQRFANRNTELYDASFRAQFLSGMIMPLMQAVNLISYVAIAVVGALQVTAGTLSLGQVTAFIQYSREFNQPLGQLAGMANMVQSGVASAERVFSFLDAEEEEDAAAEPTQPERAEQAAAEQEASEHDAGGEVVFEDVSFSYSADTPLIQDLNLVAHPGQTVAIVGPTGAGKTTLVNLLMRFYELDAGRILLDGVDITSVSREQLRRNFGMVLQDAVLFKGTIMENIRYGRLDATDEEVYEAARACYVDRFVQTLPEGYDTEVDVDSGAISAGERQLITIARAFLSRPTVLILDEATSAVDTRTEMLVQQAMAALRSGRTSFVIAHRLSTIQDADVILVLEKGQIVEQGSHSELMAARGAYYQLQRSQFTMPSVSEDQEIRESAVALATGQLPVTEQ</sequence>
<keyword evidence="2 8" id="KW-0812">Transmembrane</keyword>
<dbReference type="SUPFAM" id="SSF90123">
    <property type="entry name" value="ABC transporter transmembrane region"/>
    <property type="match status" value="1"/>
</dbReference>
<evidence type="ECO:0000256" key="4">
    <source>
        <dbReference type="ARBA" id="ARBA00022840"/>
    </source>
</evidence>
<dbReference type="EMBL" id="JBHLUB010000030">
    <property type="protein sequence ID" value="MFC0582416.1"/>
    <property type="molecule type" value="Genomic_DNA"/>
</dbReference>
<evidence type="ECO:0000313" key="12">
    <source>
        <dbReference type="Proteomes" id="UP001589862"/>
    </source>
</evidence>
<dbReference type="Proteomes" id="UP001589862">
    <property type="component" value="Unassembled WGS sequence"/>
</dbReference>
<dbReference type="GO" id="GO:0005524">
    <property type="term" value="F:ATP binding"/>
    <property type="evidence" value="ECO:0007669"/>
    <property type="project" value="UniProtKB-KW"/>
</dbReference>
<feature type="compositionally biased region" description="Polar residues" evidence="7">
    <location>
        <begin position="1"/>
        <end position="16"/>
    </location>
</feature>
<dbReference type="InterPro" id="IPR036640">
    <property type="entry name" value="ABC1_TM_sf"/>
</dbReference>
<dbReference type="InterPro" id="IPR039421">
    <property type="entry name" value="Type_1_exporter"/>
</dbReference>
<feature type="region of interest" description="Disordered" evidence="7">
    <location>
        <begin position="1"/>
        <end position="31"/>
    </location>
</feature>
<evidence type="ECO:0000256" key="3">
    <source>
        <dbReference type="ARBA" id="ARBA00022741"/>
    </source>
</evidence>
<evidence type="ECO:0000256" key="6">
    <source>
        <dbReference type="ARBA" id="ARBA00023136"/>
    </source>
</evidence>
<dbReference type="SUPFAM" id="SSF52540">
    <property type="entry name" value="P-loop containing nucleoside triphosphate hydrolases"/>
    <property type="match status" value="1"/>
</dbReference>
<dbReference type="PANTHER" id="PTHR43394">
    <property type="entry name" value="ATP-DEPENDENT PERMEASE MDL1, MITOCHONDRIAL"/>
    <property type="match status" value="1"/>
</dbReference>
<dbReference type="PANTHER" id="PTHR43394:SF1">
    <property type="entry name" value="ATP-BINDING CASSETTE SUB-FAMILY B MEMBER 10, MITOCHONDRIAL"/>
    <property type="match status" value="1"/>
</dbReference>
<dbReference type="InterPro" id="IPR011527">
    <property type="entry name" value="ABC1_TM_dom"/>
</dbReference>
<dbReference type="CDD" id="cd03254">
    <property type="entry name" value="ABCC_Glucan_exporter_like"/>
    <property type="match status" value="1"/>
</dbReference>
<dbReference type="InterPro" id="IPR017871">
    <property type="entry name" value="ABC_transporter-like_CS"/>
</dbReference>
<keyword evidence="3" id="KW-0547">Nucleotide-binding</keyword>
<feature type="region of interest" description="Disordered" evidence="7">
    <location>
        <begin position="359"/>
        <end position="386"/>
    </location>
</feature>
<name>A0ABV6PBC5_9MICC</name>
<feature type="transmembrane region" description="Helical" evidence="8">
    <location>
        <begin position="176"/>
        <end position="194"/>
    </location>
</feature>
<protein>
    <submittedName>
        <fullName evidence="11">ABC transporter ATP-binding protein</fullName>
    </submittedName>
</protein>
<feature type="transmembrane region" description="Helical" evidence="8">
    <location>
        <begin position="293"/>
        <end position="315"/>
    </location>
</feature>
<dbReference type="CDD" id="cd18547">
    <property type="entry name" value="ABC_6TM_Tm288_like"/>
    <property type="match status" value="1"/>
</dbReference>
<keyword evidence="12" id="KW-1185">Reference proteome</keyword>
<proteinExistence type="predicted"/>
<dbReference type="InterPro" id="IPR003593">
    <property type="entry name" value="AAA+_ATPase"/>
</dbReference>
<accession>A0ABV6PBC5</accession>
<evidence type="ECO:0000259" key="10">
    <source>
        <dbReference type="PROSITE" id="PS50929"/>
    </source>
</evidence>
<keyword evidence="4 11" id="KW-0067">ATP-binding</keyword>
<evidence type="ECO:0000256" key="5">
    <source>
        <dbReference type="ARBA" id="ARBA00022989"/>
    </source>
</evidence>
<feature type="transmembrane region" description="Helical" evidence="8">
    <location>
        <begin position="100"/>
        <end position="122"/>
    </location>
</feature>
<keyword evidence="6 8" id="KW-0472">Membrane</keyword>
<feature type="domain" description="ABC transporter" evidence="9">
    <location>
        <begin position="391"/>
        <end position="625"/>
    </location>
</feature>
<evidence type="ECO:0000256" key="1">
    <source>
        <dbReference type="ARBA" id="ARBA00004651"/>
    </source>
</evidence>
<evidence type="ECO:0000313" key="11">
    <source>
        <dbReference type="EMBL" id="MFC0582416.1"/>
    </source>
</evidence>
<comment type="subcellular location">
    <subcellularLocation>
        <location evidence="1">Cell membrane</location>
        <topology evidence="1">Multi-pass membrane protein</topology>
    </subcellularLocation>
</comment>
<organism evidence="11 12">
    <name type="scientific">Micrococcoides hystricis</name>
    <dbReference type="NCBI Taxonomy" id="1572761"/>
    <lineage>
        <taxon>Bacteria</taxon>
        <taxon>Bacillati</taxon>
        <taxon>Actinomycetota</taxon>
        <taxon>Actinomycetes</taxon>
        <taxon>Micrococcales</taxon>
        <taxon>Micrococcaceae</taxon>
        <taxon>Micrococcoides</taxon>
    </lineage>
</organism>
<dbReference type="PROSITE" id="PS00211">
    <property type="entry name" value="ABC_TRANSPORTER_1"/>
    <property type="match status" value="1"/>
</dbReference>
<dbReference type="RefSeq" id="WP_377459555.1">
    <property type="nucleotide sequence ID" value="NZ_JBHLUB010000030.1"/>
</dbReference>
<feature type="domain" description="ABC transmembrane type-1" evidence="10">
    <location>
        <begin position="56"/>
        <end position="343"/>
    </location>
</feature>
<evidence type="ECO:0000256" key="8">
    <source>
        <dbReference type="SAM" id="Phobius"/>
    </source>
</evidence>
<evidence type="ECO:0000256" key="7">
    <source>
        <dbReference type="SAM" id="MobiDB-lite"/>
    </source>
</evidence>
<keyword evidence="5 8" id="KW-1133">Transmembrane helix</keyword>
<gene>
    <name evidence="11" type="ORF">ACFFFR_08490</name>
</gene>
<comment type="caution">
    <text evidence="11">The sequence shown here is derived from an EMBL/GenBank/DDBJ whole genome shotgun (WGS) entry which is preliminary data.</text>
</comment>
<dbReference type="InterPro" id="IPR003439">
    <property type="entry name" value="ABC_transporter-like_ATP-bd"/>
</dbReference>
<dbReference type="PROSITE" id="PS50893">
    <property type="entry name" value="ABC_TRANSPORTER_2"/>
    <property type="match status" value="1"/>
</dbReference>
<evidence type="ECO:0000259" key="9">
    <source>
        <dbReference type="PROSITE" id="PS50893"/>
    </source>
</evidence>
<evidence type="ECO:0000256" key="2">
    <source>
        <dbReference type="ARBA" id="ARBA00022692"/>
    </source>
</evidence>
<dbReference type="InterPro" id="IPR027417">
    <property type="entry name" value="P-loop_NTPase"/>
</dbReference>